<gene>
    <name evidence="1" type="ORF">HaLaN_05716</name>
</gene>
<organism evidence="1 2">
    <name type="scientific">Haematococcus lacustris</name>
    <name type="common">Green alga</name>
    <name type="synonym">Haematococcus pluvialis</name>
    <dbReference type="NCBI Taxonomy" id="44745"/>
    <lineage>
        <taxon>Eukaryota</taxon>
        <taxon>Viridiplantae</taxon>
        <taxon>Chlorophyta</taxon>
        <taxon>core chlorophytes</taxon>
        <taxon>Chlorophyceae</taxon>
        <taxon>CS clade</taxon>
        <taxon>Chlamydomonadales</taxon>
        <taxon>Haematococcaceae</taxon>
        <taxon>Haematococcus</taxon>
    </lineage>
</organism>
<proteinExistence type="predicted"/>
<dbReference type="Proteomes" id="UP000485058">
    <property type="component" value="Unassembled WGS sequence"/>
</dbReference>
<comment type="caution">
    <text evidence="1">The sequence shown here is derived from an EMBL/GenBank/DDBJ whole genome shotgun (WGS) entry which is preliminary data.</text>
</comment>
<accession>A0A699YVA9</accession>
<dbReference type="AlphaFoldDB" id="A0A699YVA9"/>
<evidence type="ECO:0000313" key="1">
    <source>
        <dbReference type="EMBL" id="GFH10409.1"/>
    </source>
</evidence>
<reference evidence="1 2" key="1">
    <citation type="submission" date="2020-02" db="EMBL/GenBank/DDBJ databases">
        <title>Draft genome sequence of Haematococcus lacustris strain NIES-144.</title>
        <authorList>
            <person name="Morimoto D."/>
            <person name="Nakagawa S."/>
            <person name="Yoshida T."/>
            <person name="Sawayama S."/>
        </authorList>
    </citation>
    <scope>NUCLEOTIDE SEQUENCE [LARGE SCALE GENOMIC DNA]</scope>
    <source>
        <strain evidence="1 2">NIES-144</strain>
    </source>
</reference>
<evidence type="ECO:0000313" key="2">
    <source>
        <dbReference type="Proteomes" id="UP000485058"/>
    </source>
</evidence>
<keyword evidence="2" id="KW-1185">Reference proteome</keyword>
<sequence length="104" mass="11756">MAGATNDVIKVPEGAVLSGCKTTRRKLREHLQLRVEVRSQLRVIASLFEEEELDKLSAARPAGWKPPAGQRIGESRWRPLDLCYERLRDKPPKAQEQQQPAVAQ</sequence>
<dbReference type="EMBL" id="BLLF01000312">
    <property type="protein sequence ID" value="GFH10409.1"/>
    <property type="molecule type" value="Genomic_DNA"/>
</dbReference>
<protein>
    <submittedName>
        <fullName evidence="1">Uncharacterized protein</fullName>
    </submittedName>
</protein>
<name>A0A699YVA9_HAELA</name>